<evidence type="ECO:0000313" key="4">
    <source>
        <dbReference type="EMBL" id="EWT04023.1"/>
    </source>
</evidence>
<keyword evidence="3" id="KW-0012">Acyltransferase</keyword>
<gene>
    <name evidence="4" type="ORF">N864_16550</name>
</gene>
<sequence>MDRWLTSSARRDGGEGNNRTHLWVDCETQELLGYFTLAPAVITDNPFTGQTRPAILLAKLAIAEHLRGQEPKQGHALLYEAFRVALEAADLVGGRYLVVDPQSDALVPYYEDLGFELAEGDADQGLRMLLKMSAVRRAFQEQAGS</sequence>
<reference evidence="5" key="1">
    <citation type="submission" date="2013-08" db="EMBL/GenBank/DDBJ databases">
        <title>Intrasporangium oryzae NRRL B-24470.</title>
        <authorList>
            <person name="Liu H."/>
            <person name="Wang G."/>
        </authorList>
    </citation>
    <scope>NUCLEOTIDE SEQUENCE [LARGE SCALE GENOMIC DNA]</scope>
    <source>
        <strain evidence="5">Q5-1</strain>
    </source>
</reference>
<keyword evidence="1" id="KW-1277">Toxin-antitoxin system</keyword>
<dbReference type="Proteomes" id="UP000019494">
    <property type="component" value="Unassembled WGS sequence"/>
</dbReference>
<dbReference type="InterPro" id="IPR016181">
    <property type="entry name" value="Acyl_CoA_acyltransferase"/>
</dbReference>
<dbReference type="SUPFAM" id="SSF55729">
    <property type="entry name" value="Acyl-CoA N-acyltransferases (Nat)"/>
    <property type="match status" value="1"/>
</dbReference>
<dbReference type="EMBL" id="AWQS01000357">
    <property type="protein sequence ID" value="EWT04023.1"/>
    <property type="molecule type" value="Genomic_DNA"/>
</dbReference>
<keyword evidence="2" id="KW-0808">Transferase</keyword>
<evidence type="ECO:0000313" key="5">
    <source>
        <dbReference type="Proteomes" id="UP000019494"/>
    </source>
</evidence>
<evidence type="ECO:0008006" key="6">
    <source>
        <dbReference type="Google" id="ProtNLM"/>
    </source>
</evidence>
<evidence type="ECO:0000256" key="2">
    <source>
        <dbReference type="ARBA" id="ARBA00022679"/>
    </source>
</evidence>
<evidence type="ECO:0000256" key="3">
    <source>
        <dbReference type="ARBA" id="ARBA00023315"/>
    </source>
</evidence>
<accession>W9GGU8</accession>
<evidence type="ECO:0000256" key="1">
    <source>
        <dbReference type="ARBA" id="ARBA00022649"/>
    </source>
</evidence>
<proteinExistence type="predicted"/>
<organism evidence="4 5">
    <name type="scientific">Intrasporangium chromatireducens Q5-1</name>
    <dbReference type="NCBI Taxonomy" id="584657"/>
    <lineage>
        <taxon>Bacteria</taxon>
        <taxon>Bacillati</taxon>
        <taxon>Actinomycetota</taxon>
        <taxon>Actinomycetes</taxon>
        <taxon>Micrococcales</taxon>
        <taxon>Intrasporangiaceae</taxon>
        <taxon>Intrasporangium</taxon>
    </lineage>
</organism>
<dbReference type="PANTHER" id="PTHR36449:SF1">
    <property type="entry name" value="ACETYLTRANSFERASE"/>
    <property type="match status" value="1"/>
</dbReference>
<protein>
    <recommendedName>
        <fullName evidence="6">Acetyltransferase</fullName>
    </recommendedName>
</protein>
<dbReference type="Gene3D" id="3.40.630.30">
    <property type="match status" value="1"/>
</dbReference>
<name>W9GGU8_9MICO</name>
<dbReference type="GO" id="GO:0016746">
    <property type="term" value="F:acyltransferase activity"/>
    <property type="evidence" value="ECO:0007669"/>
    <property type="project" value="UniProtKB-KW"/>
</dbReference>
<dbReference type="AlphaFoldDB" id="W9GGU8"/>
<keyword evidence="5" id="KW-1185">Reference proteome</keyword>
<dbReference type="PANTHER" id="PTHR36449">
    <property type="entry name" value="ACETYLTRANSFERASE-RELATED"/>
    <property type="match status" value="1"/>
</dbReference>
<comment type="caution">
    <text evidence="4">The sequence shown here is derived from an EMBL/GenBank/DDBJ whole genome shotgun (WGS) entry which is preliminary data.</text>
</comment>